<accession>A0A2P2R550</accession>
<proteinExistence type="predicted"/>
<name>A0A2P2R550_RHIMU</name>
<dbReference type="AlphaFoldDB" id="A0A2P2R550"/>
<organism evidence="1">
    <name type="scientific">Rhizophora mucronata</name>
    <name type="common">Asiatic mangrove</name>
    <dbReference type="NCBI Taxonomy" id="61149"/>
    <lineage>
        <taxon>Eukaryota</taxon>
        <taxon>Viridiplantae</taxon>
        <taxon>Streptophyta</taxon>
        <taxon>Embryophyta</taxon>
        <taxon>Tracheophyta</taxon>
        <taxon>Spermatophyta</taxon>
        <taxon>Magnoliopsida</taxon>
        <taxon>eudicotyledons</taxon>
        <taxon>Gunneridae</taxon>
        <taxon>Pentapetalae</taxon>
        <taxon>rosids</taxon>
        <taxon>fabids</taxon>
        <taxon>Malpighiales</taxon>
        <taxon>Rhizophoraceae</taxon>
        <taxon>Rhizophora</taxon>
    </lineage>
</organism>
<protein>
    <submittedName>
        <fullName evidence="1">Uncharacterized protein</fullName>
    </submittedName>
</protein>
<evidence type="ECO:0000313" key="1">
    <source>
        <dbReference type="EMBL" id="MBX74328.1"/>
    </source>
</evidence>
<sequence>MSHTVDNFLKYQQNDQATLHGGITFEKTDQQCKHAKITF</sequence>
<dbReference type="EMBL" id="GGEC01093844">
    <property type="protein sequence ID" value="MBX74328.1"/>
    <property type="molecule type" value="Transcribed_RNA"/>
</dbReference>
<reference evidence="1" key="1">
    <citation type="submission" date="2018-02" db="EMBL/GenBank/DDBJ databases">
        <title>Rhizophora mucronata_Transcriptome.</title>
        <authorList>
            <person name="Meera S.P."/>
            <person name="Sreeshan A."/>
            <person name="Augustine A."/>
        </authorList>
    </citation>
    <scope>NUCLEOTIDE SEQUENCE</scope>
    <source>
        <tissue evidence="1">Leaf</tissue>
    </source>
</reference>